<comment type="caution">
    <text evidence="2">The sequence shown here is derived from an EMBL/GenBank/DDBJ whole genome shotgun (WGS) entry which is preliminary data.</text>
</comment>
<dbReference type="GO" id="GO:0003677">
    <property type="term" value="F:DNA binding"/>
    <property type="evidence" value="ECO:0007669"/>
    <property type="project" value="InterPro"/>
</dbReference>
<dbReference type="SUPFAM" id="SSF53474">
    <property type="entry name" value="alpha/beta-Hydrolases"/>
    <property type="match status" value="1"/>
</dbReference>
<dbReference type="Proteomes" id="UP000622580">
    <property type="component" value="Unassembled WGS sequence"/>
</dbReference>
<accession>A0A941CY50</accession>
<evidence type="ECO:0000259" key="1">
    <source>
        <dbReference type="SMART" id="SM00421"/>
    </source>
</evidence>
<dbReference type="Gene3D" id="3.40.50.1820">
    <property type="entry name" value="alpha/beta hydrolase"/>
    <property type="match status" value="1"/>
</dbReference>
<proteinExistence type="predicted"/>
<dbReference type="InterPro" id="IPR000792">
    <property type="entry name" value="Tscrpt_reg_LuxR_C"/>
</dbReference>
<dbReference type="EMBL" id="JAGSGD010000001">
    <property type="protein sequence ID" value="MBR7618835.1"/>
    <property type="molecule type" value="Genomic_DNA"/>
</dbReference>
<evidence type="ECO:0000313" key="2">
    <source>
        <dbReference type="EMBL" id="MBR7618835.1"/>
    </source>
</evidence>
<dbReference type="PANTHER" id="PTHR43433:SF10">
    <property type="entry name" value="AB HYDROLASE-1 DOMAIN-CONTAINING PROTEIN"/>
    <property type="match status" value="1"/>
</dbReference>
<dbReference type="Pfam" id="PF00561">
    <property type="entry name" value="Abhydrolase_1"/>
    <property type="match status" value="1"/>
</dbReference>
<dbReference type="GO" id="GO:0006355">
    <property type="term" value="P:regulation of DNA-templated transcription"/>
    <property type="evidence" value="ECO:0007669"/>
    <property type="project" value="InterPro"/>
</dbReference>
<organism evidence="2 3">
    <name type="scientific">Phenylobacterium glaciei</name>
    <dbReference type="NCBI Taxonomy" id="2803784"/>
    <lineage>
        <taxon>Bacteria</taxon>
        <taxon>Pseudomonadati</taxon>
        <taxon>Pseudomonadota</taxon>
        <taxon>Alphaproteobacteria</taxon>
        <taxon>Caulobacterales</taxon>
        <taxon>Caulobacteraceae</taxon>
        <taxon>Phenylobacterium</taxon>
    </lineage>
</organism>
<dbReference type="PANTHER" id="PTHR43433">
    <property type="entry name" value="HYDROLASE, ALPHA/BETA FOLD FAMILY PROTEIN"/>
    <property type="match status" value="1"/>
</dbReference>
<dbReference type="SMART" id="SM00421">
    <property type="entry name" value="HTH_LUXR"/>
    <property type="match status" value="1"/>
</dbReference>
<dbReference type="RefSeq" id="WP_215338818.1">
    <property type="nucleotide sequence ID" value="NZ_JAGSGD010000001.1"/>
</dbReference>
<dbReference type="AlphaFoldDB" id="A0A941CY50"/>
<dbReference type="InterPro" id="IPR000073">
    <property type="entry name" value="AB_hydrolase_1"/>
</dbReference>
<dbReference type="InterPro" id="IPR036388">
    <property type="entry name" value="WH-like_DNA-bd_sf"/>
</dbReference>
<evidence type="ECO:0000313" key="3">
    <source>
        <dbReference type="Proteomes" id="UP000622580"/>
    </source>
</evidence>
<feature type="domain" description="HTH luxR-type" evidence="1">
    <location>
        <begin position="188"/>
        <end position="245"/>
    </location>
</feature>
<reference evidence="2" key="1">
    <citation type="submission" date="2021-04" db="EMBL/GenBank/DDBJ databases">
        <title>Draft genome assembly of strain Phenylobacterium sp. 20VBR1 using MiniION and Illumina platforms.</title>
        <authorList>
            <person name="Thomas F.A."/>
            <person name="Krishnan K.P."/>
            <person name="Sinha R.K."/>
        </authorList>
    </citation>
    <scope>NUCLEOTIDE SEQUENCE</scope>
    <source>
        <strain evidence="2">20VBR1</strain>
    </source>
</reference>
<dbReference type="InterPro" id="IPR016032">
    <property type="entry name" value="Sig_transdc_resp-reg_C-effctor"/>
</dbReference>
<dbReference type="InterPro" id="IPR029058">
    <property type="entry name" value="AB_hydrolase_fold"/>
</dbReference>
<dbReference type="SUPFAM" id="SSF46894">
    <property type="entry name" value="C-terminal effector domain of the bipartite response regulators"/>
    <property type="match status" value="1"/>
</dbReference>
<sequence>MPTLTPKAKANVSMVIETMYAIAAEPDKWEQIVQALDVEASDAPPEAAGAARLAALAADRGEAAQVGVVLINAAGGASAWNAAGEAVFHQRLGVIEAQGLRFFNPANHEALDQARHRLRGTQGRQVIVKFSQADDEAPHFAYVVPASGLPPALAAGLGGAATTGEGACAVVFPAVEATDRLWANLRESFGLTPAETRLAARLKDGLTLKEAAVELSVSFNTVRNQLRGIFEKVGLSRQSELIRTLTQLGSLATSFQESSGRGLLGPPIAATERGAVETAPPIRLLHLPDGRRLAWRSYGDPAGRAVLMVHQGLGCSVMPRGTDALARDLGLRLLCPERPGVGRSDVCPDFSYEGVGRDFADLCRDQGLAQVQVAAFMSGAPFALMAARELGPIASRVLLASARPSGQTLETERDKGHAVVLFRRRILRNAWLADMVFAVMRLQLTRRQLEKFVRAAASAPGDAAYLRTNPGVLEFIVDYISESLALTSRGIADEIKCSARSPTLDLTRLTAPITVWHGDEDPMASVGDVTAWLNGREQSVRTFPGSGHFLPHKHWAEVLAWLAA</sequence>
<dbReference type="InterPro" id="IPR050471">
    <property type="entry name" value="AB_hydrolase"/>
</dbReference>
<keyword evidence="3" id="KW-1185">Reference proteome</keyword>
<gene>
    <name evidence="2" type="ORF">JKL49_05490</name>
</gene>
<dbReference type="GO" id="GO:0016787">
    <property type="term" value="F:hydrolase activity"/>
    <property type="evidence" value="ECO:0007669"/>
    <property type="project" value="UniProtKB-KW"/>
</dbReference>
<protein>
    <submittedName>
        <fullName evidence="2">Alpha/beta fold hydrolase</fullName>
    </submittedName>
</protein>
<keyword evidence="2" id="KW-0378">Hydrolase</keyword>
<dbReference type="Gene3D" id="1.10.10.10">
    <property type="entry name" value="Winged helix-like DNA-binding domain superfamily/Winged helix DNA-binding domain"/>
    <property type="match status" value="1"/>
</dbReference>
<name>A0A941CY50_9CAUL</name>